<dbReference type="Pfam" id="PF03167">
    <property type="entry name" value="UDG"/>
    <property type="match status" value="1"/>
</dbReference>
<dbReference type="InterPro" id="IPR036895">
    <property type="entry name" value="Uracil-DNA_glycosylase-like_sf"/>
</dbReference>
<dbReference type="SMART" id="SM00986">
    <property type="entry name" value="UDG"/>
    <property type="match status" value="1"/>
</dbReference>
<evidence type="ECO:0000256" key="2">
    <source>
        <dbReference type="ARBA" id="ARBA00022723"/>
    </source>
</evidence>
<dbReference type="SMART" id="SM00987">
    <property type="entry name" value="UreE_C"/>
    <property type="match status" value="1"/>
</dbReference>
<keyword evidence="5" id="KW-0408">Iron</keyword>
<keyword evidence="4" id="KW-0378">Hydrolase</keyword>
<dbReference type="InterPro" id="IPR051536">
    <property type="entry name" value="UDG_Type-4/5"/>
</dbReference>
<dbReference type="CDD" id="cd10030">
    <property type="entry name" value="UDG-F4_TTUDGA_SPO1dp_like"/>
    <property type="match status" value="1"/>
</dbReference>
<keyword evidence="1" id="KW-0004">4Fe-4S</keyword>
<evidence type="ECO:0000256" key="7">
    <source>
        <dbReference type="ARBA" id="ARBA00023204"/>
    </source>
</evidence>
<dbReference type="GO" id="GO:0097506">
    <property type="term" value="F:deaminated base DNA N-glycosylase activity"/>
    <property type="evidence" value="ECO:0007669"/>
    <property type="project" value="UniProtKB-ARBA"/>
</dbReference>
<evidence type="ECO:0000256" key="1">
    <source>
        <dbReference type="ARBA" id="ARBA00022485"/>
    </source>
</evidence>
<evidence type="ECO:0000256" key="6">
    <source>
        <dbReference type="ARBA" id="ARBA00023014"/>
    </source>
</evidence>
<accession>A5YSR2</accession>
<keyword evidence="7" id="KW-0234">DNA repair</keyword>
<dbReference type="EMBL" id="EF583996">
    <property type="protein sequence ID" value="ABQ76019.1"/>
    <property type="molecule type" value="Genomic_DNA"/>
</dbReference>
<organism evidence="9">
    <name type="scientific">uncultured haloarchaeon</name>
    <dbReference type="NCBI Taxonomy" id="160804"/>
    <lineage>
        <taxon>Archaea</taxon>
        <taxon>Methanobacteriati</taxon>
        <taxon>Methanobacteriota</taxon>
        <taxon>Stenosarchaea group</taxon>
        <taxon>Halobacteria</taxon>
        <taxon>Halobacteriales</taxon>
        <taxon>Halobacteriaceae</taxon>
        <taxon>environmental samples</taxon>
    </lineage>
</organism>
<evidence type="ECO:0000259" key="8">
    <source>
        <dbReference type="SMART" id="SM00986"/>
    </source>
</evidence>
<evidence type="ECO:0000313" key="9">
    <source>
        <dbReference type="EMBL" id="ABQ76019.1"/>
    </source>
</evidence>
<dbReference type="Gene3D" id="3.40.470.10">
    <property type="entry name" value="Uracil-DNA glycosylase-like domain"/>
    <property type="match status" value="1"/>
</dbReference>
<dbReference type="SUPFAM" id="SSF52141">
    <property type="entry name" value="Uracil-DNA glycosylase-like"/>
    <property type="match status" value="1"/>
</dbReference>
<protein>
    <recommendedName>
        <fullName evidence="8">Uracil-DNA glycosylase-like domain-containing protein</fullName>
    </recommendedName>
</protein>
<name>A5YSR2_9EURY</name>
<dbReference type="GO" id="GO:0046872">
    <property type="term" value="F:metal ion binding"/>
    <property type="evidence" value="ECO:0007669"/>
    <property type="project" value="UniProtKB-KW"/>
</dbReference>
<dbReference type="PANTHER" id="PTHR33693:SF1">
    <property type="entry name" value="TYPE-4 URACIL-DNA GLYCOSYLASE"/>
    <property type="match status" value="1"/>
</dbReference>
<keyword evidence="3" id="KW-0227">DNA damage</keyword>
<dbReference type="InterPro" id="IPR005122">
    <property type="entry name" value="Uracil-DNA_glycosylase-like"/>
</dbReference>
<reference evidence="9" key="1">
    <citation type="journal article" date="2007" name="ISME J.">
        <title>Genomic plasticity in prokaryotes: the case of the square haloarchaeon.</title>
        <authorList>
            <person name="Cuadros-Orellana S."/>
            <person name="Martin-Cuadrado A.B."/>
            <person name="Legault B."/>
            <person name="D'Auria G."/>
            <person name="Zhaxybayeva O."/>
            <person name="Papke R.T."/>
            <person name="Rodriguez-Valera F."/>
        </authorList>
    </citation>
    <scope>NUCLEOTIDE SEQUENCE</scope>
</reference>
<dbReference type="AlphaFoldDB" id="A5YSR2"/>
<proteinExistence type="predicted"/>
<sequence length="242" mass="27496">MRKMLYSSDYIDRRFTIINRLLLLTGKYQYDMDANHDSLANPYGMDTECENCPGLCETRENVLHGYGDVGGDFIFVAERPHAGADQTGVPFTGDDAGRQLQAILGQLGFARTPPDADEPDIQNAFLTYVTRCRHPDRTATDEEIRACEPYLNAEIRMINPEIIIPIGETTLRELAIDYTTRRPDSFDIAEEHATTIRGRGFELVPMISLTKQTDTHADAFVTHLKENIFTRDYRQTKGQRSR</sequence>
<keyword evidence="2" id="KW-0479">Metal-binding</keyword>
<evidence type="ECO:0000256" key="5">
    <source>
        <dbReference type="ARBA" id="ARBA00023004"/>
    </source>
</evidence>
<keyword evidence="6" id="KW-0411">Iron-sulfur</keyword>
<dbReference type="GO" id="GO:0006281">
    <property type="term" value="P:DNA repair"/>
    <property type="evidence" value="ECO:0007669"/>
    <property type="project" value="UniProtKB-KW"/>
</dbReference>
<dbReference type="PANTHER" id="PTHR33693">
    <property type="entry name" value="TYPE-5 URACIL-DNA GLYCOSYLASE"/>
    <property type="match status" value="1"/>
</dbReference>
<evidence type="ECO:0000256" key="4">
    <source>
        <dbReference type="ARBA" id="ARBA00022801"/>
    </source>
</evidence>
<dbReference type="GO" id="GO:0051539">
    <property type="term" value="F:4 iron, 4 sulfur cluster binding"/>
    <property type="evidence" value="ECO:0007669"/>
    <property type="project" value="UniProtKB-KW"/>
</dbReference>
<feature type="domain" description="Uracil-DNA glycosylase-like" evidence="8">
    <location>
        <begin position="64"/>
        <end position="234"/>
    </location>
</feature>
<evidence type="ECO:0000256" key="3">
    <source>
        <dbReference type="ARBA" id="ARBA00022763"/>
    </source>
</evidence>